<dbReference type="Proteomes" id="UP000243661">
    <property type="component" value="Unassembled WGS sequence"/>
</dbReference>
<protein>
    <recommendedName>
        <fullName evidence="4">Membrane protease subunit</fullName>
    </recommendedName>
</protein>
<gene>
    <name evidence="2" type="ORF">GA0116959_10397</name>
</gene>
<sequence>MHYSKPANMGPATIFIAFICFIILIGLFLFGWPHYKVWKQGMDGQAALAEAEQSKMIQVQVAKAELESAKLRAEAIKLVGQAAKDYPEYRKQEFIGAFGEALRDGRIQQIIYVPTEANIPIVEAGKNSSPLQQ</sequence>
<proteinExistence type="predicted"/>
<dbReference type="AlphaFoldDB" id="A0A1C4GSR9"/>
<evidence type="ECO:0000313" key="2">
    <source>
        <dbReference type="EMBL" id="SCC71248.1"/>
    </source>
</evidence>
<evidence type="ECO:0000256" key="1">
    <source>
        <dbReference type="SAM" id="Phobius"/>
    </source>
</evidence>
<keyword evidence="1" id="KW-1133">Transmembrane helix</keyword>
<feature type="transmembrane region" description="Helical" evidence="1">
    <location>
        <begin position="12"/>
        <end position="32"/>
    </location>
</feature>
<dbReference type="EMBL" id="FMBK01000003">
    <property type="protein sequence ID" value="SCC71248.1"/>
    <property type="molecule type" value="Genomic_DNA"/>
</dbReference>
<reference evidence="2 3" key="1">
    <citation type="submission" date="2016-08" db="EMBL/GenBank/DDBJ databases">
        <authorList>
            <person name="Seilhamer J.J."/>
        </authorList>
    </citation>
    <scope>NUCLEOTIDE SEQUENCE [LARGE SCALE GENOMIC DNA]</scope>
    <source>
        <strain evidence="2 3">ANC 4874</strain>
    </source>
</reference>
<accession>A0A1C4GSR9</accession>
<keyword evidence="1" id="KW-0472">Membrane</keyword>
<name>A0A1C4GSR9_9GAMM</name>
<organism evidence="2 3">
    <name type="scientific">Acinetobacter albensis</name>
    <dbReference type="NCBI Taxonomy" id="1673609"/>
    <lineage>
        <taxon>Bacteria</taxon>
        <taxon>Pseudomonadati</taxon>
        <taxon>Pseudomonadota</taxon>
        <taxon>Gammaproteobacteria</taxon>
        <taxon>Moraxellales</taxon>
        <taxon>Moraxellaceae</taxon>
        <taxon>Acinetobacter</taxon>
    </lineage>
</organism>
<evidence type="ECO:0000313" key="3">
    <source>
        <dbReference type="Proteomes" id="UP000243661"/>
    </source>
</evidence>
<keyword evidence="1" id="KW-0812">Transmembrane</keyword>
<evidence type="ECO:0008006" key="4">
    <source>
        <dbReference type="Google" id="ProtNLM"/>
    </source>
</evidence>